<gene>
    <name evidence="3" type="ORF">IHE44_000836</name>
    <name evidence="4" type="ORF">IHE44_0010475</name>
</gene>
<evidence type="ECO:0000256" key="2">
    <source>
        <dbReference type="SAM" id="Phobius"/>
    </source>
</evidence>
<dbReference type="EMBL" id="JADDUC020000032">
    <property type="protein sequence ID" value="KAI1230085.1"/>
    <property type="molecule type" value="Genomic_DNA"/>
</dbReference>
<keyword evidence="5" id="KW-1185">Reference proteome</keyword>
<sequence>MTGHPLKKSGKSLWEENFGDGNLDIQQENFRGIHSHWRSFSFVYNHYLFLACFLVVLLSILLYLLRLRRIHPPLLPSSSSPSLWIQEGLPPQKIPGN</sequence>
<evidence type="ECO:0000256" key="1">
    <source>
        <dbReference type="SAM" id="MobiDB-lite"/>
    </source>
</evidence>
<reference evidence="4 5" key="2">
    <citation type="journal article" date="2021" name="J. Hered.">
        <title>Feather Gene Expression Elucidates the Developmental Basis of Plumage Iridescence in African Starlings.</title>
        <authorList>
            <person name="Rubenstein D.R."/>
            <person name="Corvelo A."/>
            <person name="MacManes M.D."/>
            <person name="Maia R."/>
            <person name="Narzisi G."/>
            <person name="Rousaki A."/>
            <person name="Vandenabeele P."/>
            <person name="Shawkey M.D."/>
            <person name="Solomon J."/>
        </authorList>
    </citation>
    <scope>NUCLEOTIDE SEQUENCE [LARGE SCALE GENOMIC DNA]</scope>
    <source>
        <strain evidence="4">SS15</strain>
    </source>
</reference>
<protein>
    <submittedName>
        <fullName evidence="4">Ectonucleoside triphosphate diphosphohydrolase 7</fullName>
    </submittedName>
</protein>
<organism evidence="3">
    <name type="scientific">Lamprotornis superbus</name>
    <dbReference type="NCBI Taxonomy" id="245042"/>
    <lineage>
        <taxon>Eukaryota</taxon>
        <taxon>Metazoa</taxon>
        <taxon>Chordata</taxon>
        <taxon>Craniata</taxon>
        <taxon>Vertebrata</taxon>
        <taxon>Euteleostomi</taxon>
        <taxon>Archelosauria</taxon>
        <taxon>Archosauria</taxon>
        <taxon>Dinosauria</taxon>
        <taxon>Saurischia</taxon>
        <taxon>Theropoda</taxon>
        <taxon>Coelurosauria</taxon>
        <taxon>Aves</taxon>
        <taxon>Neognathae</taxon>
        <taxon>Neoaves</taxon>
        <taxon>Telluraves</taxon>
        <taxon>Australaves</taxon>
        <taxon>Passeriformes</taxon>
        <taxon>Sturnidae</taxon>
        <taxon>Lamprotornis</taxon>
    </lineage>
</organism>
<evidence type="ECO:0000313" key="5">
    <source>
        <dbReference type="Proteomes" id="UP000618051"/>
    </source>
</evidence>
<proteinExistence type="predicted"/>
<comment type="caution">
    <text evidence="3">The sequence shown here is derived from an EMBL/GenBank/DDBJ whole genome shotgun (WGS) entry which is preliminary data.</text>
</comment>
<evidence type="ECO:0000313" key="4">
    <source>
        <dbReference type="EMBL" id="KAI1230085.1"/>
    </source>
</evidence>
<reference evidence="3" key="1">
    <citation type="submission" date="2020-10" db="EMBL/GenBank/DDBJ databases">
        <title>Feather gene expression reveals the developmental basis of iridescence in African starlings.</title>
        <authorList>
            <person name="Rubenstein D.R."/>
        </authorList>
    </citation>
    <scope>NUCLEOTIDE SEQUENCE</scope>
    <source>
        <strain evidence="3">SS15</strain>
        <tissue evidence="3">Liver</tissue>
    </source>
</reference>
<dbReference type="EMBL" id="JADDUC010000108">
    <property type="protein sequence ID" value="KAG0118566.1"/>
    <property type="molecule type" value="Genomic_DNA"/>
</dbReference>
<evidence type="ECO:0000313" key="3">
    <source>
        <dbReference type="EMBL" id="KAG0118566.1"/>
    </source>
</evidence>
<reference evidence="4" key="3">
    <citation type="submission" date="2022-01" db="EMBL/GenBank/DDBJ databases">
        <authorList>
            <person name="Rubenstein D.R."/>
        </authorList>
    </citation>
    <scope>NUCLEOTIDE SEQUENCE</scope>
    <source>
        <strain evidence="4">SS15</strain>
        <tissue evidence="4">Liver</tissue>
    </source>
</reference>
<keyword evidence="2" id="KW-1133">Transmembrane helix</keyword>
<name>A0A835NNY9_9PASS</name>
<dbReference type="Proteomes" id="UP000618051">
    <property type="component" value="Unassembled WGS sequence"/>
</dbReference>
<dbReference type="AlphaFoldDB" id="A0A835NNY9"/>
<feature type="non-terminal residue" evidence="3">
    <location>
        <position position="97"/>
    </location>
</feature>
<accession>A0A835NNY9</accession>
<keyword evidence="2" id="KW-0812">Transmembrane</keyword>
<dbReference type="OrthoDB" id="6372431at2759"/>
<keyword evidence="2" id="KW-0472">Membrane</keyword>
<feature type="transmembrane region" description="Helical" evidence="2">
    <location>
        <begin position="47"/>
        <end position="65"/>
    </location>
</feature>
<feature type="region of interest" description="Disordered" evidence="1">
    <location>
        <begin position="74"/>
        <end position="97"/>
    </location>
</feature>